<evidence type="ECO:0000313" key="2">
    <source>
        <dbReference type="Proteomes" id="UP001162501"/>
    </source>
</evidence>
<organism evidence="1 2">
    <name type="scientific">Rangifer tarandus platyrhynchus</name>
    <name type="common">Svalbard reindeer</name>
    <dbReference type="NCBI Taxonomy" id="3082113"/>
    <lineage>
        <taxon>Eukaryota</taxon>
        <taxon>Metazoa</taxon>
        <taxon>Chordata</taxon>
        <taxon>Craniata</taxon>
        <taxon>Vertebrata</taxon>
        <taxon>Euteleostomi</taxon>
        <taxon>Mammalia</taxon>
        <taxon>Eutheria</taxon>
        <taxon>Laurasiatheria</taxon>
        <taxon>Artiodactyla</taxon>
        <taxon>Ruminantia</taxon>
        <taxon>Pecora</taxon>
        <taxon>Cervidae</taxon>
        <taxon>Odocoileinae</taxon>
        <taxon>Rangifer</taxon>
    </lineage>
</organism>
<dbReference type="EMBL" id="OX596105">
    <property type="protein sequence ID" value="CAI9701582.1"/>
    <property type="molecule type" value="Genomic_DNA"/>
</dbReference>
<reference evidence="1" key="1">
    <citation type="submission" date="2023-05" db="EMBL/GenBank/DDBJ databases">
        <authorList>
            <consortium name="ELIXIR-Norway"/>
        </authorList>
    </citation>
    <scope>NUCLEOTIDE SEQUENCE</scope>
</reference>
<evidence type="ECO:0000313" key="1">
    <source>
        <dbReference type="EMBL" id="CAI9701582.1"/>
    </source>
</evidence>
<name>A0ACB0ELH6_RANTA</name>
<accession>A0ACB0ELH6</accession>
<gene>
    <name evidence="1" type="ORF">MRATA1EN3_LOCUS12795</name>
</gene>
<proteinExistence type="predicted"/>
<dbReference type="Proteomes" id="UP001162501">
    <property type="component" value="Chromosome 21"/>
</dbReference>
<sequence length="156" mass="17268">MASGNLTWVSEFVFLGLSQTQELQLFLVLVFLLVYTTTVMGNLLIMVTVTFDSRLQTPMYFLLRNLAVLELCFSSVTAPKVLVDFLSKKKTISYQGCMAQIFFHFLGGELMDGRRGLVPSNFVERVSDDDLLASLPLELADLSHSSGPELSFLSGG</sequence>
<protein>
    <submittedName>
        <fullName evidence="1">Uncharacterized protein</fullName>
    </submittedName>
</protein>